<evidence type="ECO:0000313" key="4">
    <source>
        <dbReference type="Proteomes" id="UP001275084"/>
    </source>
</evidence>
<reference evidence="3" key="2">
    <citation type="submission" date="2023-06" db="EMBL/GenBank/DDBJ databases">
        <authorList>
            <consortium name="Lawrence Berkeley National Laboratory"/>
            <person name="Haridas S."/>
            <person name="Hensen N."/>
            <person name="Bonometti L."/>
            <person name="Westerberg I."/>
            <person name="Brannstrom I.O."/>
            <person name="Guillou S."/>
            <person name="Cros-Aarteil S."/>
            <person name="Calhoun S."/>
            <person name="Kuo A."/>
            <person name="Mondo S."/>
            <person name="Pangilinan J."/>
            <person name="Riley R."/>
            <person name="Labutti K."/>
            <person name="Andreopoulos B."/>
            <person name="Lipzen A."/>
            <person name="Chen C."/>
            <person name="Yanf M."/>
            <person name="Daum C."/>
            <person name="Ng V."/>
            <person name="Clum A."/>
            <person name="Steindorff A."/>
            <person name="Ohm R."/>
            <person name="Martin F."/>
            <person name="Silar P."/>
            <person name="Natvig D."/>
            <person name="Lalanne C."/>
            <person name="Gautier V."/>
            <person name="Ament-Velasquez S.L."/>
            <person name="Kruys A."/>
            <person name="Hutchinson M.I."/>
            <person name="Powell A.J."/>
            <person name="Barry K."/>
            <person name="Miller A.N."/>
            <person name="Grigoriev I.V."/>
            <person name="Debuchy R."/>
            <person name="Gladieux P."/>
            <person name="Thoren M.H."/>
            <person name="Johannesson H."/>
        </authorList>
    </citation>
    <scope>NUCLEOTIDE SEQUENCE</scope>
    <source>
        <strain evidence="3">CBS 955.72</strain>
    </source>
</reference>
<reference evidence="3" key="1">
    <citation type="journal article" date="2023" name="Mol. Phylogenet. Evol.">
        <title>Genome-scale phylogeny and comparative genomics of the fungal order Sordariales.</title>
        <authorList>
            <person name="Hensen N."/>
            <person name="Bonometti L."/>
            <person name="Westerberg I."/>
            <person name="Brannstrom I.O."/>
            <person name="Guillou S."/>
            <person name="Cros-Aarteil S."/>
            <person name="Calhoun S."/>
            <person name="Haridas S."/>
            <person name="Kuo A."/>
            <person name="Mondo S."/>
            <person name="Pangilinan J."/>
            <person name="Riley R."/>
            <person name="LaButti K."/>
            <person name="Andreopoulos B."/>
            <person name="Lipzen A."/>
            <person name="Chen C."/>
            <person name="Yan M."/>
            <person name="Daum C."/>
            <person name="Ng V."/>
            <person name="Clum A."/>
            <person name="Steindorff A."/>
            <person name="Ohm R.A."/>
            <person name="Martin F."/>
            <person name="Silar P."/>
            <person name="Natvig D.O."/>
            <person name="Lalanne C."/>
            <person name="Gautier V."/>
            <person name="Ament-Velasquez S.L."/>
            <person name="Kruys A."/>
            <person name="Hutchinson M.I."/>
            <person name="Powell A.J."/>
            <person name="Barry K."/>
            <person name="Miller A.N."/>
            <person name="Grigoriev I.V."/>
            <person name="Debuchy R."/>
            <person name="Gladieux P."/>
            <person name="Hiltunen Thoren M."/>
            <person name="Johannesson H."/>
        </authorList>
    </citation>
    <scope>NUCLEOTIDE SEQUENCE</scope>
    <source>
        <strain evidence="3">CBS 955.72</strain>
    </source>
</reference>
<gene>
    <name evidence="3" type="ORF">B0T25DRAFT_206769</name>
</gene>
<proteinExistence type="predicted"/>
<sequence>MELLRDKCQIIPGFVLFMVFFGKCRAHPKPWTKSGRWKRASSARPAIIASLFLPTIGLRKKLSVNSSTTGSLPTVGLGFSSSPTNSRLYLLFLPTFTLLSARNHGHQQSTVTSNSHSRFLSTTTYHPPPHDTTTVTTTAKMFAIKEQTPRARRYDPVELKRHREWLRDYPLGHYLPRKSKVKWADQVRGGELIQPPGNHVPRPRRGPILIKSPSFREVVASILAGGNTPLDKAIIPGALPVDPIPRWKTEPTAQMKKVMPGDRPMPGDIPGSRYPVAIRHHFPADATVTAAAVADVDDTSQSPATLDEAWDFSWTTFACMVDNFADAWRAFLFWLLALPFVLIARLWEKFVAAPIRGLDRRQLAELRDNCVEEFGALSVIISVATVAALPFLVWTLGRGLKWGFLYLLKTRRKDMELSEQDSNELRDNYEDVQRWVPEQRDEEGMRKGGS</sequence>
<keyword evidence="2" id="KW-1133">Transmembrane helix</keyword>
<dbReference type="EMBL" id="JAUIQD010000004">
    <property type="protein sequence ID" value="KAK3353256.1"/>
    <property type="molecule type" value="Genomic_DNA"/>
</dbReference>
<feature type="region of interest" description="Disordered" evidence="1">
    <location>
        <begin position="108"/>
        <end position="133"/>
    </location>
</feature>
<evidence type="ECO:0000256" key="2">
    <source>
        <dbReference type="SAM" id="Phobius"/>
    </source>
</evidence>
<name>A0AAJ0ME92_9PEZI</name>
<comment type="caution">
    <text evidence="3">The sequence shown here is derived from an EMBL/GenBank/DDBJ whole genome shotgun (WGS) entry which is preliminary data.</text>
</comment>
<feature type="region of interest" description="Disordered" evidence="1">
    <location>
        <begin position="418"/>
        <end position="450"/>
    </location>
</feature>
<organism evidence="3 4">
    <name type="scientific">Lasiosphaeria hispida</name>
    <dbReference type="NCBI Taxonomy" id="260671"/>
    <lineage>
        <taxon>Eukaryota</taxon>
        <taxon>Fungi</taxon>
        <taxon>Dikarya</taxon>
        <taxon>Ascomycota</taxon>
        <taxon>Pezizomycotina</taxon>
        <taxon>Sordariomycetes</taxon>
        <taxon>Sordariomycetidae</taxon>
        <taxon>Sordariales</taxon>
        <taxon>Lasiosphaeriaceae</taxon>
        <taxon>Lasiosphaeria</taxon>
    </lineage>
</organism>
<evidence type="ECO:0000313" key="3">
    <source>
        <dbReference type="EMBL" id="KAK3353256.1"/>
    </source>
</evidence>
<keyword evidence="2" id="KW-0812">Transmembrane</keyword>
<protein>
    <recommendedName>
        <fullName evidence="5">Transmembrane protein</fullName>
    </recommendedName>
</protein>
<feature type="transmembrane region" description="Helical" evidence="2">
    <location>
        <begin position="374"/>
        <end position="396"/>
    </location>
</feature>
<feature type="compositionally biased region" description="Basic and acidic residues" evidence="1">
    <location>
        <begin position="423"/>
        <end position="450"/>
    </location>
</feature>
<keyword evidence="2" id="KW-0472">Membrane</keyword>
<evidence type="ECO:0000256" key="1">
    <source>
        <dbReference type="SAM" id="MobiDB-lite"/>
    </source>
</evidence>
<evidence type="ECO:0008006" key="5">
    <source>
        <dbReference type="Google" id="ProtNLM"/>
    </source>
</evidence>
<feature type="transmembrane region" description="Helical" evidence="2">
    <location>
        <begin position="330"/>
        <end position="347"/>
    </location>
</feature>
<dbReference type="Proteomes" id="UP001275084">
    <property type="component" value="Unassembled WGS sequence"/>
</dbReference>
<dbReference type="AlphaFoldDB" id="A0AAJ0ME92"/>
<keyword evidence="4" id="KW-1185">Reference proteome</keyword>
<accession>A0AAJ0ME92</accession>
<feature type="compositionally biased region" description="Polar residues" evidence="1">
    <location>
        <begin position="108"/>
        <end position="121"/>
    </location>
</feature>